<organism evidence="1">
    <name type="scientific">marine metagenome</name>
    <dbReference type="NCBI Taxonomy" id="408172"/>
    <lineage>
        <taxon>unclassified sequences</taxon>
        <taxon>metagenomes</taxon>
        <taxon>ecological metagenomes</taxon>
    </lineage>
</organism>
<accession>A0A382N176</accession>
<protein>
    <submittedName>
        <fullName evidence="1">Uncharacterized protein</fullName>
    </submittedName>
</protein>
<dbReference type="AlphaFoldDB" id="A0A382N176"/>
<sequence>MPCLQALYKVNVVLGQVTGPDTRHRIKTDLHATFRDPAWAYHIDPVTTFQVDRGSFCEGFDCSTNHAHSSRCRSRLL</sequence>
<reference evidence="1" key="1">
    <citation type="submission" date="2018-05" db="EMBL/GenBank/DDBJ databases">
        <authorList>
            <person name="Lanie J.A."/>
            <person name="Ng W.-L."/>
            <person name="Kazmierczak K.M."/>
            <person name="Andrzejewski T.M."/>
            <person name="Davidsen T.M."/>
            <person name="Wayne K.J."/>
            <person name="Tettelin H."/>
            <person name="Glass J.I."/>
            <person name="Rusch D."/>
            <person name="Podicherti R."/>
            <person name="Tsui H.-C.T."/>
            <person name="Winkler M.E."/>
        </authorList>
    </citation>
    <scope>NUCLEOTIDE SEQUENCE</scope>
</reference>
<dbReference type="EMBL" id="UINC01097345">
    <property type="protein sequence ID" value="SVC54973.1"/>
    <property type="molecule type" value="Genomic_DNA"/>
</dbReference>
<gene>
    <name evidence="1" type="ORF">METZ01_LOCUS307827</name>
</gene>
<name>A0A382N176_9ZZZZ</name>
<evidence type="ECO:0000313" key="1">
    <source>
        <dbReference type="EMBL" id="SVC54973.1"/>
    </source>
</evidence>
<proteinExistence type="predicted"/>